<dbReference type="EMBL" id="BMAT01010136">
    <property type="protein sequence ID" value="GFS20816.1"/>
    <property type="molecule type" value="Genomic_DNA"/>
</dbReference>
<evidence type="ECO:0008006" key="3">
    <source>
        <dbReference type="Google" id="ProtNLM"/>
    </source>
</evidence>
<evidence type="ECO:0000313" key="2">
    <source>
        <dbReference type="Proteomes" id="UP000762676"/>
    </source>
</evidence>
<name>A0AAV4JHB4_9GAST</name>
<proteinExistence type="predicted"/>
<dbReference type="AlphaFoldDB" id="A0AAV4JHB4"/>
<accession>A0AAV4JHB4</accession>
<evidence type="ECO:0000313" key="1">
    <source>
        <dbReference type="EMBL" id="GFS20816.1"/>
    </source>
</evidence>
<protein>
    <recommendedName>
        <fullName evidence="3">Tudor domain-containing protein</fullName>
    </recommendedName>
</protein>
<keyword evidence="2" id="KW-1185">Reference proteome</keyword>
<gene>
    <name evidence="1" type="ORF">ElyMa_005066200</name>
</gene>
<comment type="caution">
    <text evidence="1">The sequence shown here is derived from an EMBL/GenBank/DDBJ whole genome shotgun (WGS) entry which is preliminary data.</text>
</comment>
<organism evidence="1 2">
    <name type="scientific">Elysia marginata</name>
    <dbReference type="NCBI Taxonomy" id="1093978"/>
    <lineage>
        <taxon>Eukaryota</taxon>
        <taxon>Metazoa</taxon>
        <taxon>Spiralia</taxon>
        <taxon>Lophotrochozoa</taxon>
        <taxon>Mollusca</taxon>
        <taxon>Gastropoda</taxon>
        <taxon>Heterobranchia</taxon>
        <taxon>Euthyneura</taxon>
        <taxon>Panpulmonata</taxon>
        <taxon>Sacoglossa</taxon>
        <taxon>Placobranchoidea</taxon>
        <taxon>Plakobranchidae</taxon>
        <taxon>Elysia</taxon>
    </lineage>
</organism>
<dbReference type="Proteomes" id="UP000762676">
    <property type="component" value="Unassembled WGS sequence"/>
</dbReference>
<sequence length="79" mass="9383">MRKKYQERDWNAVVQSLRLKEKPCEEKEPEVEMRAGQLIAVACEDTWYPGVSARARSITRSWQIYSDHRFYPTPQATQH</sequence>
<reference evidence="1 2" key="1">
    <citation type="journal article" date="2021" name="Elife">
        <title>Chloroplast acquisition without the gene transfer in kleptoplastic sea slugs, Plakobranchus ocellatus.</title>
        <authorList>
            <person name="Maeda T."/>
            <person name="Takahashi S."/>
            <person name="Yoshida T."/>
            <person name="Shimamura S."/>
            <person name="Takaki Y."/>
            <person name="Nagai Y."/>
            <person name="Toyoda A."/>
            <person name="Suzuki Y."/>
            <person name="Arimoto A."/>
            <person name="Ishii H."/>
            <person name="Satoh N."/>
            <person name="Nishiyama T."/>
            <person name="Hasebe M."/>
            <person name="Maruyama T."/>
            <person name="Minagawa J."/>
            <person name="Obokata J."/>
            <person name="Shigenobu S."/>
        </authorList>
    </citation>
    <scope>NUCLEOTIDE SEQUENCE [LARGE SCALE GENOMIC DNA]</scope>
</reference>